<feature type="region of interest" description="Disordered" evidence="1">
    <location>
        <begin position="389"/>
        <end position="461"/>
    </location>
</feature>
<feature type="compositionally biased region" description="Basic and acidic residues" evidence="1">
    <location>
        <begin position="194"/>
        <end position="203"/>
    </location>
</feature>
<feature type="region of interest" description="Disordered" evidence="1">
    <location>
        <begin position="507"/>
        <end position="576"/>
    </location>
</feature>
<feature type="compositionally biased region" description="Polar residues" evidence="1">
    <location>
        <begin position="445"/>
        <end position="461"/>
    </location>
</feature>
<evidence type="ECO:0000256" key="1">
    <source>
        <dbReference type="SAM" id="MobiDB-lite"/>
    </source>
</evidence>
<gene>
    <name evidence="2" type="ORF">EIP91_010327</name>
</gene>
<feature type="compositionally biased region" description="Polar residues" evidence="1">
    <location>
        <begin position="173"/>
        <end position="182"/>
    </location>
</feature>
<feature type="compositionally biased region" description="Polar residues" evidence="1">
    <location>
        <begin position="667"/>
        <end position="677"/>
    </location>
</feature>
<feature type="compositionally biased region" description="Low complexity" evidence="1">
    <location>
        <begin position="101"/>
        <end position="128"/>
    </location>
</feature>
<feature type="region of interest" description="Disordered" evidence="1">
    <location>
        <begin position="1"/>
        <end position="216"/>
    </location>
</feature>
<evidence type="ECO:0000313" key="2">
    <source>
        <dbReference type="EMBL" id="TCD60343.1"/>
    </source>
</evidence>
<feature type="compositionally biased region" description="Polar residues" evidence="1">
    <location>
        <begin position="9"/>
        <end position="35"/>
    </location>
</feature>
<feature type="region of interest" description="Disordered" evidence="1">
    <location>
        <begin position="658"/>
        <end position="703"/>
    </location>
</feature>
<evidence type="ECO:0000313" key="3">
    <source>
        <dbReference type="Proteomes" id="UP000292702"/>
    </source>
</evidence>
<feature type="compositionally biased region" description="Low complexity" evidence="1">
    <location>
        <begin position="404"/>
        <end position="420"/>
    </location>
</feature>
<protein>
    <submittedName>
        <fullName evidence="2">Uncharacterized protein</fullName>
    </submittedName>
</protein>
<dbReference type="OrthoDB" id="2530523at2759"/>
<reference evidence="2 3" key="1">
    <citation type="submission" date="2018-11" db="EMBL/GenBank/DDBJ databases">
        <title>Genome assembly of Steccherinum ochraceum LE-BIN_3174, the white-rot fungus of the Steccherinaceae family (The Residual Polyporoid clade, Polyporales, Basidiomycota).</title>
        <authorList>
            <person name="Fedorova T.V."/>
            <person name="Glazunova O.A."/>
            <person name="Landesman E.O."/>
            <person name="Moiseenko K.V."/>
            <person name="Psurtseva N.V."/>
            <person name="Savinova O.S."/>
            <person name="Shakhova N.V."/>
            <person name="Tyazhelova T.V."/>
            <person name="Vasina D.V."/>
        </authorList>
    </citation>
    <scope>NUCLEOTIDE SEQUENCE [LARGE SCALE GENOMIC DNA]</scope>
    <source>
        <strain evidence="2 3">LE-BIN_3174</strain>
    </source>
</reference>
<name>A0A4R0R3B8_9APHY</name>
<keyword evidence="3" id="KW-1185">Reference proteome</keyword>
<accession>A0A4R0R3B8</accession>
<feature type="compositionally biased region" description="Polar residues" evidence="1">
    <location>
        <begin position="548"/>
        <end position="559"/>
    </location>
</feature>
<feature type="compositionally biased region" description="Polar residues" evidence="1">
    <location>
        <begin position="65"/>
        <end position="74"/>
    </location>
</feature>
<comment type="caution">
    <text evidence="2">The sequence shown here is derived from an EMBL/GenBank/DDBJ whole genome shotgun (WGS) entry which is preliminary data.</text>
</comment>
<sequence length="713" mass="74637">MIHVDRNHATSISPHTTSNLILDNSPSSDQHSALSWSGPDHDGVPFYQEPEQHHDVPPTPLEPTAHNSTASSSEARPVTSPRANAPQDKASEDTSLEADAADSPSAGATASPGPANSTSPALQSTSSLTPPPDTTSPTSPTRAADADSKTSQTEDPELAAAVGDSDELEKASRASTPLSELSSAPEGDDQPISHFKDRGEEGRSSIGDGGTENPATVAPAVANGAEVGQQTVVQTVGTEAVPAPAPSMPSRTSNSDFAKALQSGIINGVEQPTGRVDTQFHSGARPNPKVVAILELNTHLLRVFMECQAHKVSVMDPRCQEYSARLQSNLTWLAAAADEGRRVSLSQIALPNMQPPPAMDFISTERIKQIYAELPMLFQKDLLRRDQGNATAPLKRDRTDESLSSAAMRQQSQQRAASQQKMPQNGFGQGPLPSLPPASASTPPMNSSSARVSPTSVAFPHSTQSVAGTLDQRPTMNTLSAQQHAQLASLNPQQRQLYLMQQHLLRTAGGGPQSTNIQNAPPLSGQERARALSASSPSHTPLPSHSSGLTGLDSSSFSAMKSHGMMPGGSRHSTPSDGGITSMTPHLQRSHSHLSDDFSGVVTPQQLQQQGMTHAQNLASYSGGGGSTGPSWSPHSVQHNQAPFGMTIPQPDIASTAPFAGVGGPVTSGSPWGSRSPDTLPGLSQAPSMMGLQHGLGEESSAADIESMFDWGQ</sequence>
<dbReference type="Proteomes" id="UP000292702">
    <property type="component" value="Unassembled WGS sequence"/>
</dbReference>
<dbReference type="AlphaFoldDB" id="A0A4R0R3B8"/>
<organism evidence="2 3">
    <name type="scientific">Steccherinum ochraceum</name>
    <dbReference type="NCBI Taxonomy" id="92696"/>
    <lineage>
        <taxon>Eukaryota</taxon>
        <taxon>Fungi</taxon>
        <taxon>Dikarya</taxon>
        <taxon>Basidiomycota</taxon>
        <taxon>Agaricomycotina</taxon>
        <taxon>Agaricomycetes</taxon>
        <taxon>Polyporales</taxon>
        <taxon>Steccherinaceae</taxon>
        <taxon>Steccherinum</taxon>
    </lineage>
</organism>
<dbReference type="STRING" id="92696.A0A4R0R3B8"/>
<feature type="compositionally biased region" description="Low complexity" evidence="1">
    <location>
        <begin position="531"/>
        <end position="547"/>
    </location>
</feature>
<proteinExistence type="predicted"/>
<dbReference type="EMBL" id="RWJN01000614">
    <property type="protein sequence ID" value="TCD60343.1"/>
    <property type="molecule type" value="Genomic_DNA"/>
</dbReference>